<sequence>MVVAIIQRAPIGNGGVTRRQAELQNPRVVEHRRRLRTTNMPERLKQEIQSRLLDECLDRQLFVTLTEIRTVDFHFGTG</sequence>
<dbReference type="AlphaFoldDB" id="A3ZZ17"/>
<name>A3ZZ17_9BACT</name>
<accession>A3ZZ17</accession>
<dbReference type="RefSeq" id="WP_002650958.1">
    <property type="nucleotide sequence ID" value="NZ_CH672376.1"/>
</dbReference>
<dbReference type="Proteomes" id="UP000004358">
    <property type="component" value="Unassembled WGS sequence"/>
</dbReference>
<evidence type="ECO:0000313" key="2">
    <source>
        <dbReference type="Proteomes" id="UP000004358"/>
    </source>
</evidence>
<dbReference type="HOGENOM" id="CLU_2614950_0_0_0"/>
<organism evidence="1 2">
    <name type="scientific">Blastopirellula marina DSM 3645</name>
    <dbReference type="NCBI Taxonomy" id="314230"/>
    <lineage>
        <taxon>Bacteria</taxon>
        <taxon>Pseudomonadati</taxon>
        <taxon>Planctomycetota</taxon>
        <taxon>Planctomycetia</taxon>
        <taxon>Pirellulales</taxon>
        <taxon>Pirellulaceae</taxon>
        <taxon>Blastopirellula</taxon>
    </lineage>
</organism>
<proteinExistence type="predicted"/>
<reference evidence="1 2" key="1">
    <citation type="submission" date="2006-02" db="EMBL/GenBank/DDBJ databases">
        <authorList>
            <person name="Amann R."/>
            <person name="Ferriera S."/>
            <person name="Johnson J."/>
            <person name="Kravitz S."/>
            <person name="Halpern A."/>
            <person name="Remington K."/>
            <person name="Beeson K."/>
            <person name="Tran B."/>
            <person name="Rogers Y.-H."/>
            <person name="Friedman R."/>
            <person name="Venter J.C."/>
        </authorList>
    </citation>
    <scope>NUCLEOTIDE SEQUENCE [LARGE SCALE GENOMIC DNA]</scope>
    <source>
        <strain evidence="1 2">DSM 3645</strain>
    </source>
</reference>
<comment type="caution">
    <text evidence="1">The sequence shown here is derived from an EMBL/GenBank/DDBJ whole genome shotgun (WGS) entry which is preliminary data.</text>
</comment>
<evidence type="ECO:0000313" key="1">
    <source>
        <dbReference type="EMBL" id="EAQ78155.1"/>
    </source>
</evidence>
<dbReference type="STRING" id="314230.DSM3645_15300"/>
<gene>
    <name evidence="1" type="ORF">DSM3645_15300</name>
</gene>
<protein>
    <submittedName>
        <fullName evidence="1">Uncharacterized protein</fullName>
    </submittedName>
</protein>
<dbReference type="EMBL" id="AANZ01000023">
    <property type="protein sequence ID" value="EAQ78155.1"/>
    <property type="molecule type" value="Genomic_DNA"/>
</dbReference>